<sequence>MSQIGQKQHPDHERSGLAKRPIDRRVARTRGMLHQALLSLILEKGYEAILVEDICERANIGRSTFYAHFTSKDDLKRSGLEHLRLELLERHRSSLTSMPTGIRPFGFSLPMFEHARDHMHLYQALVGSKGGAIALDTIRQTLCDFVRSELAAAGGKDPTGVPREFIVRHVVGAYMAVLTWWLESGATLPPQQMDEFFRRLMNEGAASSYS</sequence>
<dbReference type="InterPro" id="IPR039532">
    <property type="entry name" value="TetR_C_Firmicutes"/>
</dbReference>
<dbReference type="PANTHER" id="PTHR43479">
    <property type="entry name" value="ACREF/ENVCD OPERON REPRESSOR-RELATED"/>
    <property type="match status" value="1"/>
</dbReference>
<evidence type="ECO:0000256" key="3">
    <source>
        <dbReference type="SAM" id="MobiDB-lite"/>
    </source>
</evidence>
<feature type="DNA-binding region" description="H-T-H motif" evidence="2">
    <location>
        <begin position="50"/>
        <end position="69"/>
    </location>
</feature>
<protein>
    <submittedName>
        <fullName evidence="5">TetR/AcrR family transcriptional regulator</fullName>
    </submittedName>
</protein>
<dbReference type="EMBL" id="JAVIIW010000004">
    <property type="protein sequence ID" value="MDX8477952.1"/>
    <property type="molecule type" value="Genomic_DNA"/>
</dbReference>
<dbReference type="Pfam" id="PF00440">
    <property type="entry name" value="TetR_N"/>
    <property type="match status" value="1"/>
</dbReference>
<dbReference type="SUPFAM" id="SSF46689">
    <property type="entry name" value="Homeodomain-like"/>
    <property type="match status" value="1"/>
</dbReference>
<dbReference type="InterPro" id="IPR009057">
    <property type="entry name" value="Homeodomain-like_sf"/>
</dbReference>
<evidence type="ECO:0000256" key="2">
    <source>
        <dbReference type="PROSITE-ProRule" id="PRU00335"/>
    </source>
</evidence>
<evidence type="ECO:0000256" key="1">
    <source>
        <dbReference type="ARBA" id="ARBA00023125"/>
    </source>
</evidence>
<dbReference type="Gene3D" id="1.10.357.10">
    <property type="entry name" value="Tetracycline Repressor, domain 2"/>
    <property type="match status" value="1"/>
</dbReference>
<dbReference type="InterPro" id="IPR001647">
    <property type="entry name" value="HTH_TetR"/>
</dbReference>
<dbReference type="PANTHER" id="PTHR43479:SF7">
    <property type="entry name" value="TETR-FAMILY TRANSCRIPTIONAL REGULATOR"/>
    <property type="match status" value="1"/>
</dbReference>
<dbReference type="RefSeq" id="WP_320286374.1">
    <property type="nucleotide sequence ID" value="NZ_JAVIIW010000004.1"/>
</dbReference>
<keyword evidence="6" id="KW-1185">Reference proteome</keyword>
<evidence type="ECO:0000313" key="5">
    <source>
        <dbReference type="EMBL" id="MDX8477952.1"/>
    </source>
</evidence>
<dbReference type="Proteomes" id="UP001287059">
    <property type="component" value="Unassembled WGS sequence"/>
</dbReference>
<evidence type="ECO:0000259" key="4">
    <source>
        <dbReference type="PROSITE" id="PS50977"/>
    </source>
</evidence>
<accession>A0ABU4XWB2</accession>
<name>A0ABU4XWB2_9HYPH</name>
<evidence type="ECO:0000313" key="6">
    <source>
        <dbReference type="Proteomes" id="UP001287059"/>
    </source>
</evidence>
<feature type="compositionally biased region" description="Basic and acidic residues" evidence="3">
    <location>
        <begin position="8"/>
        <end position="21"/>
    </location>
</feature>
<gene>
    <name evidence="5" type="ORF">RFN28_05570</name>
</gene>
<organism evidence="5 6">
    <name type="scientific">Mesorhizobium album</name>
    <dbReference type="NCBI Taxonomy" id="3072314"/>
    <lineage>
        <taxon>Bacteria</taxon>
        <taxon>Pseudomonadati</taxon>
        <taxon>Pseudomonadota</taxon>
        <taxon>Alphaproteobacteria</taxon>
        <taxon>Hyphomicrobiales</taxon>
        <taxon>Phyllobacteriaceae</taxon>
        <taxon>Mesorhizobium</taxon>
    </lineage>
</organism>
<proteinExistence type="predicted"/>
<reference evidence="5 6" key="1">
    <citation type="submission" date="2023-08" db="EMBL/GenBank/DDBJ databases">
        <title>Implementing the SeqCode for naming new Mesorhizobium species isolated from Vachellia karroo root nodules.</title>
        <authorList>
            <person name="Van Lill M."/>
        </authorList>
    </citation>
    <scope>NUCLEOTIDE SEQUENCE [LARGE SCALE GENOMIC DNA]</scope>
    <source>
        <strain evidence="5 6">VK24D</strain>
    </source>
</reference>
<dbReference type="PROSITE" id="PS50977">
    <property type="entry name" value="HTH_TETR_2"/>
    <property type="match status" value="1"/>
</dbReference>
<keyword evidence="1 2" id="KW-0238">DNA-binding</keyword>
<dbReference type="InterPro" id="IPR050624">
    <property type="entry name" value="HTH-type_Tx_Regulator"/>
</dbReference>
<feature type="region of interest" description="Disordered" evidence="3">
    <location>
        <begin position="1"/>
        <end position="21"/>
    </location>
</feature>
<comment type="caution">
    <text evidence="5">The sequence shown here is derived from an EMBL/GenBank/DDBJ whole genome shotgun (WGS) entry which is preliminary data.</text>
</comment>
<feature type="domain" description="HTH tetR-type" evidence="4">
    <location>
        <begin position="27"/>
        <end position="87"/>
    </location>
</feature>
<dbReference type="Pfam" id="PF14278">
    <property type="entry name" value="TetR_C_8"/>
    <property type="match status" value="1"/>
</dbReference>
<dbReference type="PRINTS" id="PR00455">
    <property type="entry name" value="HTHTETR"/>
</dbReference>